<reference evidence="2 3" key="1">
    <citation type="submission" date="2016-07" db="EMBL/GenBank/DDBJ databases">
        <title>Pervasive Adenine N6-methylation of Active Genes in Fungi.</title>
        <authorList>
            <consortium name="DOE Joint Genome Institute"/>
            <person name="Mondo S.J."/>
            <person name="Dannebaum R.O."/>
            <person name="Kuo R.C."/>
            <person name="Labutti K."/>
            <person name="Haridas S."/>
            <person name="Kuo A."/>
            <person name="Salamov A."/>
            <person name="Ahrendt S.R."/>
            <person name="Lipzen A."/>
            <person name="Sullivan W."/>
            <person name="Andreopoulos W.B."/>
            <person name="Clum A."/>
            <person name="Lindquist E."/>
            <person name="Daum C."/>
            <person name="Ramamoorthy G.K."/>
            <person name="Gryganskyi A."/>
            <person name="Culley D."/>
            <person name="Magnuson J.K."/>
            <person name="James T.Y."/>
            <person name="O'Malley M.A."/>
            <person name="Stajich J.E."/>
            <person name="Spatafora J.W."/>
            <person name="Visel A."/>
            <person name="Grigoriev I.V."/>
        </authorList>
    </citation>
    <scope>NUCLEOTIDE SEQUENCE [LARGE SCALE GENOMIC DNA]</scope>
    <source>
        <strain evidence="2 3">JEL800</strain>
    </source>
</reference>
<dbReference type="Gene3D" id="3.40.50.1110">
    <property type="entry name" value="SGNH hydrolase"/>
    <property type="match status" value="2"/>
</dbReference>
<keyword evidence="2" id="KW-0378">Hydrolase</keyword>
<dbReference type="InterPro" id="IPR036514">
    <property type="entry name" value="SGNH_hydro_sf"/>
</dbReference>
<gene>
    <name evidence="2" type="ORF">BCR33DRAFT_766192</name>
</gene>
<dbReference type="PANTHER" id="PTHR14209:SF19">
    <property type="entry name" value="ISOAMYL ACETATE-HYDROLYZING ESTERASE 1 HOMOLOG"/>
    <property type="match status" value="1"/>
</dbReference>
<dbReference type="Pfam" id="PF13472">
    <property type="entry name" value="Lipase_GDSL_2"/>
    <property type="match status" value="2"/>
</dbReference>
<name>A0A1Y2CAF5_9FUNG</name>
<dbReference type="GO" id="GO:0016787">
    <property type="term" value="F:hydrolase activity"/>
    <property type="evidence" value="ECO:0007669"/>
    <property type="project" value="UniProtKB-KW"/>
</dbReference>
<dbReference type="EMBL" id="MCGO01000023">
    <property type="protein sequence ID" value="ORY44011.1"/>
    <property type="molecule type" value="Genomic_DNA"/>
</dbReference>
<evidence type="ECO:0000313" key="2">
    <source>
        <dbReference type="EMBL" id="ORY44011.1"/>
    </source>
</evidence>
<feature type="domain" description="SGNH hydrolase-type esterase" evidence="1">
    <location>
        <begin position="45"/>
        <end position="231"/>
    </location>
</feature>
<accession>A0A1Y2CAF5</accession>
<organism evidence="2 3">
    <name type="scientific">Rhizoclosmatium globosum</name>
    <dbReference type="NCBI Taxonomy" id="329046"/>
    <lineage>
        <taxon>Eukaryota</taxon>
        <taxon>Fungi</taxon>
        <taxon>Fungi incertae sedis</taxon>
        <taxon>Chytridiomycota</taxon>
        <taxon>Chytridiomycota incertae sedis</taxon>
        <taxon>Chytridiomycetes</taxon>
        <taxon>Chytridiales</taxon>
        <taxon>Chytriomycetaceae</taxon>
        <taxon>Rhizoclosmatium</taxon>
    </lineage>
</organism>
<dbReference type="SUPFAM" id="SSF52266">
    <property type="entry name" value="SGNH hydrolase"/>
    <property type="match status" value="2"/>
</dbReference>
<keyword evidence="3" id="KW-1185">Reference proteome</keyword>
<dbReference type="Proteomes" id="UP000193642">
    <property type="component" value="Unassembled WGS sequence"/>
</dbReference>
<evidence type="ECO:0000259" key="1">
    <source>
        <dbReference type="Pfam" id="PF13472"/>
    </source>
</evidence>
<evidence type="ECO:0000313" key="3">
    <source>
        <dbReference type="Proteomes" id="UP000193642"/>
    </source>
</evidence>
<dbReference type="InterPro" id="IPR045136">
    <property type="entry name" value="Iah1-like"/>
</dbReference>
<dbReference type="InterPro" id="IPR013830">
    <property type="entry name" value="SGNH_hydro"/>
</dbReference>
<dbReference type="STRING" id="329046.A0A1Y2CAF5"/>
<comment type="caution">
    <text evidence="2">The sequence shown here is derived from an EMBL/GenBank/DDBJ whole genome shotgun (WGS) entry which is preliminary data.</text>
</comment>
<sequence>MGRTFEFASKERPVSPKHTLNAVTVPTSIAAASDIPDMSYDQILLLGDSLTDWSMKPNGWGLQLTTAYNRKADIKVRAVAGLNSWNLRHMMPSILSELNPAKVKLITLLIGTNDATVEAYNQHVDVSDYKDHVAAILKDIQRALPNARVIVMTPPPLGFVESTIIAKGSIMRYRDACIDTVLTLKPSFKNLVLLNLWDVFLPNSEYKQPNWNPDTVKHLFYDGVHFGDEGASLLFHGLMTAIKSHWPELSPDALPTKYPSPMFLPPAKSKNVEELKKVLFKEARPVSSNTVKAMVANSTSAATLPDLSYDKIILFGDSLTEYGSSDEDGWVLQLQQRYARKMAVENHGYGGYTSYWLKFGIPSFLSESLPARIKLVVLWIGTNDSALKGQSNQHVPAEKYKQYVKEMVNTTLAVAKDARILIITPPPIGSTLVFSYYTFDSIKLYRNTCIEAFSDLKESVGASVRQNLLLLDTWDLLVPNKAYEEPLFDPSSLNDWFKDGLHFSAKGHAKVLEAIVTAIGNNWPNLSADNVPEHLPRFNTGPSNDENNDDAVRKWLFG</sequence>
<dbReference type="AlphaFoldDB" id="A0A1Y2CAF5"/>
<proteinExistence type="predicted"/>
<feature type="domain" description="SGNH hydrolase-type esterase" evidence="1">
    <location>
        <begin position="314"/>
        <end position="509"/>
    </location>
</feature>
<dbReference type="OrthoDB" id="671439at2759"/>
<dbReference type="PANTHER" id="PTHR14209">
    <property type="entry name" value="ISOAMYL ACETATE-HYDROLYZING ESTERASE 1"/>
    <property type="match status" value="1"/>
</dbReference>
<protein>
    <submittedName>
        <fullName evidence="2">SGNH hydrolase</fullName>
    </submittedName>
</protein>